<dbReference type="Proteomes" id="UP000005317">
    <property type="component" value="Unassembled WGS sequence"/>
</dbReference>
<reference evidence="7" key="1">
    <citation type="journal article" date="2011" name="Stand. Genomic Sci.">
        <title>Genome sequence of the filamentous, gliding Thiothrix nivea neotype strain (JP2(T)).</title>
        <authorList>
            <person name="Lapidus A."/>
            <person name="Nolan M."/>
            <person name="Lucas S."/>
            <person name="Glavina Del Rio T."/>
            <person name="Tice H."/>
            <person name="Cheng J.F."/>
            <person name="Tapia R."/>
            <person name="Han C."/>
            <person name="Goodwin L."/>
            <person name="Pitluck S."/>
            <person name="Liolios K."/>
            <person name="Pagani I."/>
            <person name="Ivanova N."/>
            <person name="Huntemann M."/>
            <person name="Mavromatis K."/>
            <person name="Mikhailova N."/>
            <person name="Pati A."/>
            <person name="Chen A."/>
            <person name="Palaniappan K."/>
            <person name="Land M."/>
            <person name="Brambilla E.M."/>
            <person name="Rohde M."/>
            <person name="Abt B."/>
            <person name="Verbarg S."/>
            <person name="Goker M."/>
            <person name="Bristow J."/>
            <person name="Eisen J.A."/>
            <person name="Markowitz V."/>
            <person name="Hugenholtz P."/>
            <person name="Kyrpides N.C."/>
            <person name="Klenk H.P."/>
            <person name="Woyke T."/>
        </authorList>
    </citation>
    <scope>NUCLEOTIDE SEQUENCE [LARGE SCALE GENOMIC DNA]</scope>
    <source>
        <strain evidence="7">ATCC 35100 / DSM 5205 / JP2</strain>
    </source>
</reference>
<dbReference type="InterPro" id="IPR003593">
    <property type="entry name" value="AAA+_ATPase"/>
</dbReference>
<dbReference type="Pfam" id="PF00005">
    <property type="entry name" value="ABC_tran"/>
    <property type="match status" value="1"/>
</dbReference>
<dbReference type="PANTHER" id="PTHR24220:SF611">
    <property type="entry name" value="ATP-BINDING COMPONENT OF ABC TRANSPORTER-RELATED"/>
    <property type="match status" value="1"/>
</dbReference>
<dbReference type="CDD" id="cd03255">
    <property type="entry name" value="ABC_MJ0796_LolCDE_FtsE"/>
    <property type="match status" value="1"/>
</dbReference>
<evidence type="ECO:0000256" key="3">
    <source>
        <dbReference type="ARBA" id="ARBA00022840"/>
    </source>
</evidence>
<accession>A0A656HBD1</accession>
<evidence type="ECO:0000256" key="2">
    <source>
        <dbReference type="ARBA" id="ARBA00022741"/>
    </source>
</evidence>
<keyword evidence="1" id="KW-0813">Transport</keyword>
<dbReference type="SUPFAM" id="SSF52540">
    <property type="entry name" value="P-loop containing nucleoside triphosphate hydrolases"/>
    <property type="match status" value="1"/>
</dbReference>
<dbReference type="InterPro" id="IPR017871">
    <property type="entry name" value="ABC_transporter-like_CS"/>
</dbReference>
<dbReference type="PANTHER" id="PTHR24220">
    <property type="entry name" value="IMPORT ATP-BINDING PROTEIN"/>
    <property type="match status" value="1"/>
</dbReference>
<sequence length="240" mass="26323" precursor="true">MNVIQLRDLCYRWPGQTRDTLAIAELQVPQGEHLFIRGASGSGKTTLLNLLAGILIPASGSLAILGKDMGNMNGSARDRFRADHMGVIFQQFNLLPYLSVLENVQLPCHFSARRKQQAGDMQASANRLLDHLGLEEGLRHRSVTDLSVGQQQRVAVARALIGSPELLIADEPTSALDTDTRNGFLDLLFQEAEAQGSTIIFVSHDPHIASHFPRVVDLTEINTPHPSPLPQGEREQEALP</sequence>
<evidence type="ECO:0000313" key="7">
    <source>
        <dbReference type="Proteomes" id="UP000005317"/>
    </source>
</evidence>
<dbReference type="RefSeq" id="WP_002707564.1">
    <property type="nucleotide sequence ID" value="NZ_JH651384.1"/>
</dbReference>
<feature type="region of interest" description="Disordered" evidence="4">
    <location>
        <begin position="220"/>
        <end position="240"/>
    </location>
</feature>
<dbReference type="Gene3D" id="3.40.50.300">
    <property type="entry name" value="P-loop containing nucleotide triphosphate hydrolases"/>
    <property type="match status" value="1"/>
</dbReference>
<feature type="domain" description="ABC transporter" evidence="5">
    <location>
        <begin position="4"/>
        <end position="239"/>
    </location>
</feature>
<protein>
    <submittedName>
        <fullName evidence="6">ABC transporter related protein</fullName>
    </submittedName>
</protein>
<dbReference type="EMBL" id="JH651384">
    <property type="protein sequence ID" value="EIJ33613.1"/>
    <property type="molecule type" value="Genomic_DNA"/>
</dbReference>
<organism evidence="6 7">
    <name type="scientific">Thiothrix nivea (strain ATCC 35100 / DSM 5205 / JP2)</name>
    <dbReference type="NCBI Taxonomy" id="870187"/>
    <lineage>
        <taxon>Bacteria</taxon>
        <taxon>Pseudomonadati</taxon>
        <taxon>Pseudomonadota</taxon>
        <taxon>Gammaproteobacteria</taxon>
        <taxon>Thiotrichales</taxon>
        <taxon>Thiotrichaceae</taxon>
        <taxon>Thiothrix</taxon>
    </lineage>
</organism>
<dbReference type="InterPro" id="IPR003439">
    <property type="entry name" value="ABC_transporter-like_ATP-bd"/>
</dbReference>
<keyword evidence="2" id="KW-0547">Nucleotide-binding</keyword>
<dbReference type="OrthoDB" id="9802264at2"/>
<dbReference type="GO" id="GO:0005886">
    <property type="term" value="C:plasma membrane"/>
    <property type="evidence" value="ECO:0007669"/>
    <property type="project" value="TreeGrafter"/>
</dbReference>
<dbReference type="GO" id="GO:0022857">
    <property type="term" value="F:transmembrane transporter activity"/>
    <property type="evidence" value="ECO:0007669"/>
    <property type="project" value="TreeGrafter"/>
</dbReference>
<dbReference type="InterPro" id="IPR027417">
    <property type="entry name" value="P-loop_NTPase"/>
</dbReference>
<dbReference type="GO" id="GO:0005524">
    <property type="term" value="F:ATP binding"/>
    <property type="evidence" value="ECO:0007669"/>
    <property type="project" value="UniProtKB-KW"/>
</dbReference>
<dbReference type="AlphaFoldDB" id="A0A656HBD1"/>
<name>A0A656HBD1_THINJ</name>
<keyword evidence="3" id="KW-0067">ATP-binding</keyword>
<dbReference type="GO" id="GO:0016887">
    <property type="term" value="F:ATP hydrolysis activity"/>
    <property type="evidence" value="ECO:0007669"/>
    <property type="project" value="InterPro"/>
</dbReference>
<gene>
    <name evidence="6" type="ORF">Thini_0988</name>
</gene>
<evidence type="ECO:0000259" key="5">
    <source>
        <dbReference type="PROSITE" id="PS50893"/>
    </source>
</evidence>
<proteinExistence type="predicted"/>
<dbReference type="InterPro" id="IPR015854">
    <property type="entry name" value="ABC_transpr_LolD-like"/>
</dbReference>
<evidence type="ECO:0000256" key="4">
    <source>
        <dbReference type="SAM" id="MobiDB-lite"/>
    </source>
</evidence>
<dbReference type="PROSITE" id="PS50893">
    <property type="entry name" value="ABC_TRANSPORTER_2"/>
    <property type="match status" value="1"/>
</dbReference>
<keyword evidence="7" id="KW-1185">Reference proteome</keyword>
<evidence type="ECO:0000256" key="1">
    <source>
        <dbReference type="ARBA" id="ARBA00022448"/>
    </source>
</evidence>
<evidence type="ECO:0000313" key="6">
    <source>
        <dbReference type="EMBL" id="EIJ33613.1"/>
    </source>
</evidence>
<dbReference type="SMART" id="SM00382">
    <property type="entry name" value="AAA"/>
    <property type="match status" value="1"/>
</dbReference>
<dbReference type="PROSITE" id="PS00211">
    <property type="entry name" value="ABC_TRANSPORTER_1"/>
    <property type="match status" value="1"/>
</dbReference>
<dbReference type="InterPro" id="IPR017911">
    <property type="entry name" value="MacB-like_ATP-bd"/>
</dbReference>